<name>A0AAD1G264_SPHMI</name>
<dbReference type="EMBL" id="AP018711">
    <property type="protein sequence ID" value="BBE35399.1"/>
    <property type="molecule type" value="Genomic_DNA"/>
</dbReference>
<dbReference type="KEGG" id="smic:SmB9_30570"/>
<gene>
    <name evidence="1" type="ORF">SmB9_30570</name>
</gene>
<dbReference type="AlphaFoldDB" id="A0AAD1G264"/>
<dbReference type="Proteomes" id="UP000275727">
    <property type="component" value="Chromosome"/>
</dbReference>
<proteinExistence type="predicted"/>
<protein>
    <submittedName>
        <fullName evidence="1">Uncharacterized protein</fullName>
    </submittedName>
</protein>
<organism evidence="1 2">
    <name type="scientific">Sphingosinicella microcystinivorans</name>
    <dbReference type="NCBI Taxonomy" id="335406"/>
    <lineage>
        <taxon>Bacteria</taxon>
        <taxon>Pseudomonadati</taxon>
        <taxon>Pseudomonadota</taxon>
        <taxon>Alphaproteobacteria</taxon>
        <taxon>Sphingomonadales</taxon>
        <taxon>Sphingosinicellaceae</taxon>
        <taxon>Sphingosinicella</taxon>
    </lineage>
</organism>
<evidence type="ECO:0000313" key="1">
    <source>
        <dbReference type="EMBL" id="BBE35399.1"/>
    </source>
</evidence>
<sequence length="102" mass="10610">MDRQTPKGASGVWKYRGGGREVFFGFSEGVFGVASGSRQAGRRLDAEGAEPSIDFGNVALTFGKPLGRPELQVPPLGVALAVANTADIHLAQGARTVARKGV</sequence>
<accession>A0AAD1G264</accession>
<evidence type="ECO:0000313" key="2">
    <source>
        <dbReference type="Proteomes" id="UP000275727"/>
    </source>
</evidence>
<reference evidence="1 2" key="1">
    <citation type="submission" date="2018-06" db="EMBL/GenBank/DDBJ databases">
        <title>Complete Genome Sequence of the Microcystin-Degrading Bacterium Sphingosinicella microcystinivorans Strain B-9.</title>
        <authorList>
            <person name="Jin H."/>
            <person name="Nishizawa T."/>
            <person name="Guo Y."/>
            <person name="Nishizawa A."/>
            <person name="Park H."/>
            <person name="Kato H."/>
            <person name="Tsuji K."/>
            <person name="Harada K."/>
        </authorList>
    </citation>
    <scope>NUCLEOTIDE SEQUENCE [LARGE SCALE GENOMIC DNA]</scope>
    <source>
        <strain evidence="1 2">B9</strain>
    </source>
</reference>